<dbReference type="KEGG" id="taqu:KDW03_00630"/>
<reference evidence="1" key="1">
    <citation type="submission" date="2021-04" db="EMBL/GenBank/DDBJ databases">
        <authorList>
            <person name="Postec A."/>
        </authorList>
    </citation>
    <scope>NUCLEOTIDE SEQUENCE</scope>
    <source>
        <strain evidence="1">F1F22</strain>
    </source>
</reference>
<sequence length="77" mass="8857">MSDICPNVAKCPIFTGILKDRTFTTNAYKQLYCEAGLEGRNKCKRFQCKQKYGKVPDNLLPNSIKTLEEIGRENNWL</sequence>
<dbReference type="RefSeq" id="WP_271435473.1">
    <property type="nucleotide sequence ID" value="NZ_CP073355.1"/>
</dbReference>
<protein>
    <submittedName>
        <fullName evidence="1">Uncharacterized protein</fullName>
    </submittedName>
</protein>
<dbReference type="EMBL" id="CP073355">
    <property type="protein sequence ID" value="URA10343.1"/>
    <property type="molecule type" value="Genomic_DNA"/>
</dbReference>
<keyword evidence="2" id="KW-1185">Reference proteome</keyword>
<gene>
    <name evidence="1" type="ORF">KDW03_00630</name>
</gene>
<proteinExistence type="predicted"/>
<evidence type="ECO:0000313" key="1">
    <source>
        <dbReference type="EMBL" id="URA10343.1"/>
    </source>
</evidence>
<dbReference type="Proteomes" id="UP001056539">
    <property type="component" value="Chromosome"/>
</dbReference>
<dbReference type="AlphaFoldDB" id="A0AAX3BDZ0"/>
<name>A0AAX3BDZ0_9SPIR</name>
<accession>A0AAX3BDZ0</accession>
<reference evidence="1" key="2">
    <citation type="submission" date="2022-06" db="EMBL/GenBank/DDBJ databases">
        <title>Thermospira aquatica gen. nov., sp. nov.</title>
        <authorList>
            <person name="Ben Ali Gam Z."/>
            <person name="Labat M."/>
        </authorList>
    </citation>
    <scope>NUCLEOTIDE SEQUENCE</scope>
    <source>
        <strain evidence="1">F1F22</strain>
    </source>
</reference>
<organism evidence="1 2">
    <name type="scientific">Thermospira aquatica</name>
    <dbReference type="NCBI Taxonomy" id="2828656"/>
    <lineage>
        <taxon>Bacteria</taxon>
        <taxon>Pseudomonadati</taxon>
        <taxon>Spirochaetota</taxon>
        <taxon>Spirochaetia</taxon>
        <taxon>Brevinematales</taxon>
        <taxon>Thermospiraceae</taxon>
        <taxon>Thermospira</taxon>
    </lineage>
</organism>
<evidence type="ECO:0000313" key="2">
    <source>
        <dbReference type="Proteomes" id="UP001056539"/>
    </source>
</evidence>